<dbReference type="InterPro" id="IPR035979">
    <property type="entry name" value="RBD_domain_sf"/>
</dbReference>
<evidence type="ECO:0000259" key="4">
    <source>
        <dbReference type="PROSITE" id="PS50102"/>
    </source>
</evidence>
<feature type="domain" description="RRM" evidence="4">
    <location>
        <begin position="11"/>
        <end position="90"/>
    </location>
</feature>
<dbReference type="STRING" id="56723.ENSLBEP00000002132"/>
<dbReference type="PROSITE" id="PS50102">
    <property type="entry name" value="RRM"/>
    <property type="match status" value="1"/>
</dbReference>
<dbReference type="Gene3D" id="3.30.70.330">
    <property type="match status" value="2"/>
</dbReference>
<sequence length="169" mass="18990">MRLGTGAGDGYVVRIRGLPWSCTQEEVASFFSDCDIVGKVNGVCFTYSKEGRPSGEAFIELITAEDFKNALSKDRKYMGHRYIEVFKSNRSEMDWVLKRSGPADYDSCSGCMLRLRGLPFGCSKEEIVQFFSGIDMIRFLRAVVMKSEPTMSCPGVGWEPRDQAHMIDP</sequence>
<dbReference type="GeneTree" id="ENSGT00940000157720"/>
<proteinExistence type="predicted"/>
<evidence type="ECO:0000313" key="5">
    <source>
        <dbReference type="Ensembl" id="ENSLBEP00000002132.1"/>
    </source>
</evidence>
<accession>A0A3Q3E4K8</accession>
<dbReference type="InterPro" id="IPR000504">
    <property type="entry name" value="RRM_dom"/>
</dbReference>
<dbReference type="PANTHER" id="PTHR13976">
    <property type="entry name" value="HETEROGENEOUS NUCLEAR RIBONUCLEOPROTEIN-RELATED"/>
    <property type="match status" value="1"/>
</dbReference>
<name>A0A3Q3E4K8_9LABR</name>
<protein>
    <submittedName>
        <fullName evidence="5">Heterogeneous nuclear ribonucleoprotein H3 (2H9)</fullName>
    </submittedName>
</protein>
<evidence type="ECO:0000256" key="1">
    <source>
        <dbReference type="ARBA" id="ARBA00022737"/>
    </source>
</evidence>
<dbReference type="GO" id="GO:0003723">
    <property type="term" value="F:RNA binding"/>
    <property type="evidence" value="ECO:0007669"/>
    <property type="project" value="UniProtKB-UniRule"/>
</dbReference>
<keyword evidence="2 3" id="KW-0694">RNA-binding</keyword>
<evidence type="ECO:0000256" key="3">
    <source>
        <dbReference type="PROSITE-ProRule" id="PRU00176"/>
    </source>
</evidence>
<dbReference type="InterPro" id="IPR050666">
    <property type="entry name" value="ESRP"/>
</dbReference>
<dbReference type="Proteomes" id="UP000261660">
    <property type="component" value="Unplaced"/>
</dbReference>
<dbReference type="SUPFAM" id="SSF54928">
    <property type="entry name" value="RNA-binding domain, RBD"/>
    <property type="match status" value="2"/>
</dbReference>
<dbReference type="SMART" id="SM00360">
    <property type="entry name" value="RRM"/>
    <property type="match status" value="1"/>
</dbReference>
<evidence type="ECO:0000313" key="6">
    <source>
        <dbReference type="Proteomes" id="UP000261660"/>
    </source>
</evidence>
<dbReference type="AlphaFoldDB" id="A0A3Q3E4K8"/>
<reference evidence="5" key="1">
    <citation type="submission" date="2025-08" db="UniProtKB">
        <authorList>
            <consortium name="Ensembl"/>
        </authorList>
    </citation>
    <scope>IDENTIFICATION</scope>
</reference>
<organism evidence="5 6">
    <name type="scientific">Labrus bergylta</name>
    <name type="common">ballan wrasse</name>
    <dbReference type="NCBI Taxonomy" id="56723"/>
    <lineage>
        <taxon>Eukaryota</taxon>
        <taxon>Metazoa</taxon>
        <taxon>Chordata</taxon>
        <taxon>Craniata</taxon>
        <taxon>Vertebrata</taxon>
        <taxon>Euteleostomi</taxon>
        <taxon>Actinopterygii</taxon>
        <taxon>Neopterygii</taxon>
        <taxon>Teleostei</taxon>
        <taxon>Neoteleostei</taxon>
        <taxon>Acanthomorphata</taxon>
        <taxon>Eupercaria</taxon>
        <taxon>Labriformes</taxon>
        <taxon>Labridae</taxon>
        <taxon>Labrus</taxon>
    </lineage>
</organism>
<dbReference type="InterPro" id="IPR012677">
    <property type="entry name" value="Nucleotide-bd_a/b_plait_sf"/>
</dbReference>
<dbReference type="InParanoid" id="A0A3Q3E4K8"/>
<keyword evidence="1" id="KW-0677">Repeat</keyword>
<dbReference type="Pfam" id="PF00076">
    <property type="entry name" value="RRM_1"/>
    <property type="match status" value="1"/>
</dbReference>
<reference evidence="5" key="2">
    <citation type="submission" date="2025-09" db="UniProtKB">
        <authorList>
            <consortium name="Ensembl"/>
        </authorList>
    </citation>
    <scope>IDENTIFICATION</scope>
</reference>
<keyword evidence="6" id="KW-1185">Reference proteome</keyword>
<evidence type="ECO:0000256" key="2">
    <source>
        <dbReference type="ARBA" id="ARBA00022884"/>
    </source>
</evidence>
<dbReference type="Ensembl" id="ENSLBET00000002261.1">
    <property type="protein sequence ID" value="ENSLBEP00000002132.1"/>
    <property type="gene ID" value="ENSLBEG00000001661.1"/>
</dbReference>